<protein>
    <submittedName>
        <fullName evidence="2">Uncharacterized protein</fullName>
    </submittedName>
</protein>
<keyword evidence="1" id="KW-0812">Transmembrane</keyword>
<evidence type="ECO:0000256" key="1">
    <source>
        <dbReference type="SAM" id="Phobius"/>
    </source>
</evidence>
<reference evidence="3" key="1">
    <citation type="book" date="2010" name="EXTREMOPHILES" publisher="0:0-0">
        <title>Complete genome sequences of ten hyperthermophilic archaea reveal their metabolic capabilities and possible ecological roles.</title>
        <editorList>
            <person name="?"/>
        </editorList>
        <authorList>
            <person name="Ravin N.V."/>
            <person name="Mardanov A.V."/>
            <person name="Bonch-Osmolovskaya E.A."/>
            <person name="Skryabin K.G."/>
        </authorList>
    </citation>
    <scope>NUCLEOTIDE SEQUENCE [LARGE SCALE GENOMIC DNA]</scope>
    <source>
        <strain evidence="3">1505</strain>
    </source>
</reference>
<dbReference type="Proteomes" id="UP000266720">
    <property type="component" value="Chromosome"/>
</dbReference>
<feature type="transmembrane region" description="Helical" evidence="1">
    <location>
        <begin position="107"/>
        <end position="133"/>
    </location>
</feature>
<keyword evidence="1" id="KW-0472">Membrane</keyword>
<sequence length="197" mass="22331">MPTYIVPAKSCQRVMSRLKLILIRVLYEYNLRRIAKFDRKNFSDKETFRKIKLAIEEALHDNKKRLKSLLLLFFIQIVTVDTSIILAQPSDLITNIFKPFRDAVALLFAIAFGIGLLGFFFIVFDAVVSWVTGGSFGRSLAVSKFLRAVETLAIIPLLFLLVNIMKNIGINEISAIAEIFNTLLNEGWKIIISVFTG</sequence>
<proteinExistence type="predicted"/>
<dbReference type="AlphaFoldDB" id="A0A3G1A5A4"/>
<dbReference type="KEGG" id="tcb:TCARB_0057"/>
<accession>A0A3G1A5A4</accession>
<dbReference type="EMBL" id="CP007493">
    <property type="protein sequence ID" value="AJB41135.1"/>
    <property type="molecule type" value="Genomic_DNA"/>
</dbReference>
<evidence type="ECO:0000313" key="2">
    <source>
        <dbReference type="EMBL" id="AJB41135.1"/>
    </source>
</evidence>
<gene>
    <name evidence="2" type="ORF">TCARB_0057</name>
</gene>
<organism evidence="2 3">
    <name type="scientific">Thermofilum adornatum 1505</name>
    <dbReference type="NCBI Taxonomy" id="697581"/>
    <lineage>
        <taxon>Archaea</taxon>
        <taxon>Thermoproteota</taxon>
        <taxon>Thermoprotei</taxon>
        <taxon>Thermofilales</taxon>
        <taxon>Thermofilaceae</taxon>
        <taxon>Thermofilum</taxon>
    </lineage>
</organism>
<evidence type="ECO:0000313" key="3">
    <source>
        <dbReference type="Proteomes" id="UP000266720"/>
    </source>
</evidence>
<dbReference type="STRING" id="697581.TCARB_0057"/>
<keyword evidence="1" id="KW-1133">Transmembrane helix</keyword>
<name>A0A3G1A5A4_9CREN</name>
<feature type="transmembrane region" description="Helical" evidence="1">
    <location>
        <begin position="145"/>
        <end position="165"/>
    </location>
</feature>
<feature type="transmembrane region" description="Helical" evidence="1">
    <location>
        <begin position="69"/>
        <end position="87"/>
    </location>
</feature>